<dbReference type="InterPro" id="IPR042281">
    <property type="entry name" value="GpdQ_beta-strand"/>
</dbReference>
<dbReference type="PANTHER" id="PTHR37844">
    <property type="entry name" value="SER/THR PROTEIN PHOSPHATASE SUPERFAMILY (AFU_ORTHOLOGUE AFUA_1G14840)"/>
    <property type="match status" value="1"/>
</dbReference>
<proteinExistence type="predicted"/>
<dbReference type="InterPro" id="IPR029052">
    <property type="entry name" value="Metallo-depent_PP-like"/>
</dbReference>
<feature type="domain" description="Calcineurin-like phosphoesterase" evidence="1">
    <location>
        <begin position="1"/>
        <end position="211"/>
    </location>
</feature>
<evidence type="ECO:0000313" key="2">
    <source>
        <dbReference type="EMBL" id="SDU13687.1"/>
    </source>
</evidence>
<dbReference type="EMBL" id="LT629785">
    <property type="protein sequence ID" value="SDU13687.1"/>
    <property type="molecule type" value="Genomic_DNA"/>
</dbReference>
<reference evidence="3" key="1">
    <citation type="submission" date="2016-10" db="EMBL/GenBank/DDBJ databases">
        <authorList>
            <person name="Varghese N."/>
            <person name="Submissions S."/>
        </authorList>
    </citation>
    <scope>NUCLEOTIDE SEQUENCE [LARGE SCALE GENOMIC DNA]</scope>
    <source>
        <strain evidence="3">DSM 17875</strain>
    </source>
</reference>
<sequence>MRIHLLSDLHNEFSAFTPEVLDADVVILAGDIDLKSRGVVWAEKAFSCPVLYVPGNHEFYGGHLTRTLEDLRKAQTDRVRVLDREEIAIGGVRFLGATMWTDFAATGSPPIAAFTAQEGLNDFKLIRTDGHRKIRPADLVKESRKTRDWLRAKLDEPFDGQTVVITHHAPSLRSLIDSPYDRSHMDAAFANAWDDMMGDHVALWVHGHSHTAADFEIEGTRVVCNPRGYPDEETGFDPRCVIEV</sequence>
<dbReference type="SUPFAM" id="SSF56300">
    <property type="entry name" value="Metallo-dependent phosphatases"/>
    <property type="match status" value="1"/>
</dbReference>
<dbReference type="AlphaFoldDB" id="A0A1H2G2D9"/>
<dbReference type="Proteomes" id="UP000243232">
    <property type="component" value="Chromosome I"/>
</dbReference>
<dbReference type="STRING" id="364197.SAMN05216296_1983"/>
<dbReference type="PANTHER" id="PTHR37844:SF2">
    <property type="entry name" value="SER_THR PROTEIN PHOSPHATASE SUPERFAMILY (AFU_ORTHOLOGUE AFUA_1G14840)"/>
    <property type="match status" value="1"/>
</dbReference>
<gene>
    <name evidence="2" type="ORF">SAMN05216296_1983</name>
</gene>
<accession>A0A1H2G2D9</accession>
<keyword evidence="3" id="KW-1185">Reference proteome</keyword>
<dbReference type="Gene3D" id="3.60.21.10">
    <property type="match status" value="1"/>
</dbReference>
<evidence type="ECO:0000259" key="1">
    <source>
        <dbReference type="Pfam" id="PF00149"/>
    </source>
</evidence>
<name>A0A1H2G2D9_9PSED</name>
<dbReference type="InterPro" id="IPR004843">
    <property type="entry name" value="Calcineurin-like_PHP"/>
</dbReference>
<evidence type="ECO:0000313" key="3">
    <source>
        <dbReference type="Proteomes" id="UP000243232"/>
    </source>
</evidence>
<dbReference type="Gene3D" id="3.30.750.180">
    <property type="entry name" value="GpdQ, beta-strand dimerisation domain"/>
    <property type="match status" value="1"/>
</dbReference>
<dbReference type="Pfam" id="PF00149">
    <property type="entry name" value="Metallophos"/>
    <property type="match status" value="1"/>
</dbReference>
<dbReference type="GO" id="GO:0016787">
    <property type="term" value="F:hydrolase activity"/>
    <property type="evidence" value="ECO:0007669"/>
    <property type="project" value="InterPro"/>
</dbReference>
<dbReference type="RefSeq" id="WP_090194585.1">
    <property type="nucleotide sequence ID" value="NZ_LT629785.1"/>
</dbReference>
<dbReference type="OrthoDB" id="356681at2"/>
<organism evidence="2 3">
    <name type="scientific">Pseudomonas pohangensis</name>
    <dbReference type="NCBI Taxonomy" id="364197"/>
    <lineage>
        <taxon>Bacteria</taxon>
        <taxon>Pseudomonadati</taxon>
        <taxon>Pseudomonadota</taxon>
        <taxon>Gammaproteobacteria</taxon>
        <taxon>Pseudomonadales</taxon>
        <taxon>Pseudomonadaceae</taxon>
        <taxon>Pseudomonas</taxon>
    </lineage>
</organism>
<protein>
    <submittedName>
        <fullName evidence="2">Predicted phosphoesterase</fullName>
    </submittedName>
</protein>